<organism evidence="8 9">
    <name type="scientific">Encephalitozoon hellem</name>
    <name type="common">Microsporidian parasite</name>
    <dbReference type="NCBI Taxonomy" id="27973"/>
    <lineage>
        <taxon>Eukaryota</taxon>
        <taxon>Fungi</taxon>
        <taxon>Fungi incertae sedis</taxon>
        <taxon>Microsporidia</taxon>
        <taxon>Unikaryonidae</taxon>
        <taxon>Encephalitozoon</taxon>
    </lineage>
</organism>
<dbReference type="NCBIfam" id="TIGR00092">
    <property type="entry name" value="redox-regulated ATPase YchF"/>
    <property type="match status" value="1"/>
</dbReference>
<dbReference type="InterPro" id="IPR023192">
    <property type="entry name" value="TGS-like_dom_sf"/>
</dbReference>
<dbReference type="PROSITE" id="PS51880">
    <property type="entry name" value="TGS"/>
    <property type="match status" value="1"/>
</dbReference>
<gene>
    <name evidence="8" type="ORF">GPU96_06g11590</name>
</gene>
<dbReference type="GO" id="GO:0005525">
    <property type="term" value="F:GTP binding"/>
    <property type="evidence" value="ECO:0007669"/>
    <property type="project" value="InterPro"/>
</dbReference>
<dbReference type="Gene3D" id="1.10.150.300">
    <property type="entry name" value="TGS-like domain"/>
    <property type="match status" value="1"/>
</dbReference>
<dbReference type="FunFam" id="3.10.20.30:FF:000001">
    <property type="entry name" value="Ribosome-binding ATPase YchF"/>
    <property type="match status" value="1"/>
</dbReference>
<dbReference type="GO" id="GO:0005524">
    <property type="term" value="F:ATP binding"/>
    <property type="evidence" value="ECO:0007669"/>
    <property type="project" value="UniProtKB-KW"/>
</dbReference>
<evidence type="ECO:0000256" key="5">
    <source>
        <dbReference type="ARBA" id="ARBA00068719"/>
    </source>
</evidence>
<evidence type="ECO:0000256" key="2">
    <source>
        <dbReference type="ARBA" id="ARBA00022723"/>
    </source>
</evidence>
<sequence length="370" mass="42085">MVDGRKVLFARSSKSNNLSMGIVGLPNVGKSTLFNFLTRNNVPAENYPFCTIDPSEGRVEIQDERVEMLAEKYMPHNIVRAYLSVTDIAGLVKGASTGVGLGNHFLDNIRNVDGIFHVVRCFEDPEVAHFEDGVDPIRDIEIVNEELRLKDYETLVRHEEKMLKDLRSKPSDKKLKDQAALVKRLVEILKKDWVNKHEFNEEEIAYISTLNLLTVKNVVYLANISEKDYEMRRANKHLRAVLKYSSDVIVFSAAYESSHDSRVFLDKLVKKGYESLDLINFFTVGKDEVRSWTIRRGISAPSAGAVIHSDFKKYFIMAEVMSFEDLKAYGSEAEVKKAGKYHQRGKTYVVNDGDIILFKVNPPKSIGKKK</sequence>
<dbReference type="SUPFAM" id="SSF52540">
    <property type="entry name" value="P-loop containing nucleoside triphosphate hydrolases"/>
    <property type="match status" value="1"/>
</dbReference>
<evidence type="ECO:0000256" key="4">
    <source>
        <dbReference type="ARBA" id="ARBA00022840"/>
    </source>
</evidence>
<dbReference type="InterPro" id="IPR041706">
    <property type="entry name" value="YchF_N"/>
</dbReference>
<feature type="domain" description="OBG-type G" evidence="6">
    <location>
        <begin position="18"/>
        <end position="277"/>
    </location>
</feature>
<dbReference type="SUPFAM" id="SSF81271">
    <property type="entry name" value="TGS-like"/>
    <property type="match status" value="1"/>
</dbReference>
<dbReference type="PRINTS" id="PR00326">
    <property type="entry name" value="GTP1OBG"/>
</dbReference>
<reference evidence="8" key="1">
    <citation type="submission" date="2022-08" db="EMBL/GenBank/DDBJ databases">
        <title>Encephalitozoon hellem ATCC 50604 Complete Genome.</title>
        <authorList>
            <person name="Mascarenhas dos Santos A.C."/>
            <person name="Julian A.T."/>
            <person name="Pombert J.-F."/>
        </authorList>
    </citation>
    <scope>NUCLEOTIDE SEQUENCE</scope>
    <source>
        <strain evidence="8">ATCC 50604</strain>
    </source>
</reference>
<dbReference type="CDD" id="cd01900">
    <property type="entry name" value="YchF"/>
    <property type="match status" value="1"/>
</dbReference>
<dbReference type="GO" id="GO:0046872">
    <property type="term" value="F:metal ion binding"/>
    <property type="evidence" value="ECO:0007669"/>
    <property type="project" value="UniProtKB-KW"/>
</dbReference>
<dbReference type="InterPro" id="IPR013029">
    <property type="entry name" value="YchF_C"/>
</dbReference>
<dbReference type="GO" id="GO:0005737">
    <property type="term" value="C:cytoplasm"/>
    <property type="evidence" value="ECO:0007669"/>
    <property type="project" value="TreeGrafter"/>
</dbReference>
<accession>A0A9Q9C4E1</accession>
<dbReference type="CDD" id="cd04867">
    <property type="entry name" value="TGS_YchF_OLA1"/>
    <property type="match status" value="1"/>
</dbReference>
<dbReference type="Pfam" id="PF01926">
    <property type="entry name" value="MMR_HSR1"/>
    <property type="match status" value="1"/>
</dbReference>
<dbReference type="InterPro" id="IPR031167">
    <property type="entry name" value="G_OBG"/>
</dbReference>
<dbReference type="Pfam" id="PF06071">
    <property type="entry name" value="YchF-GTPase_C"/>
    <property type="match status" value="1"/>
</dbReference>
<dbReference type="PROSITE" id="PS51710">
    <property type="entry name" value="G_OBG"/>
    <property type="match status" value="1"/>
</dbReference>
<evidence type="ECO:0000259" key="7">
    <source>
        <dbReference type="PROSITE" id="PS51880"/>
    </source>
</evidence>
<name>A0A9Q9C4E1_ENCHE</name>
<dbReference type="Gene3D" id="3.10.20.30">
    <property type="match status" value="1"/>
</dbReference>
<feature type="domain" description="TGS" evidence="7">
    <location>
        <begin position="277"/>
        <end position="360"/>
    </location>
</feature>
<dbReference type="PIRSF" id="PIRSF006641">
    <property type="entry name" value="CHP00092"/>
    <property type="match status" value="1"/>
</dbReference>
<protein>
    <recommendedName>
        <fullName evidence="5">Obg-like ATPase homolog</fullName>
    </recommendedName>
</protein>
<keyword evidence="2" id="KW-0479">Metal-binding</keyword>
<dbReference type="InterPro" id="IPR012676">
    <property type="entry name" value="TGS-like"/>
</dbReference>
<dbReference type="InterPro" id="IPR012675">
    <property type="entry name" value="Beta-grasp_dom_sf"/>
</dbReference>
<keyword evidence="4" id="KW-0067">ATP-binding</keyword>
<dbReference type="PANTHER" id="PTHR23305">
    <property type="entry name" value="OBG GTPASE FAMILY"/>
    <property type="match status" value="1"/>
</dbReference>
<evidence type="ECO:0000313" key="9">
    <source>
        <dbReference type="Proteomes" id="UP001059546"/>
    </source>
</evidence>
<evidence type="ECO:0000256" key="1">
    <source>
        <dbReference type="ARBA" id="ARBA00001946"/>
    </source>
</evidence>
<dbReference type="InterPro" id="IPR027417">
    <property type="entry name" value="P-loop_NTPase"/>
</dbReference>
<evidence type="ECO:0000256" key="3">
    <source>
        <dbReference type="ARBA" id="ARBA00022741"/>
    </source>
</evidence>
<dbReference type="InterPro" id="IPR006073">
    <property type="entry name" value="GTP-bd"/>
</dbReference>
<dbReference type="FunFam" id="1.10.150.300:FF:000001">
    <property type="entry name" value="Ribosome-binding ATPase YchF"/>
    <property type="match status" value="1"/>
</dbReference>
<dbReference type="PANTHER" id="PTHR23305:SF18">
    <property type="entry name" value="OBG-TYPE G DOMAIN-CONTAINING PROTEIN"/>
    <property type="match status" value="1"/>
</dbReference>
<keyword evidence="3" id="KW-0547">Nucleotide-binding</keyword>
<evidence type="ECO:0000313" key="8">
    <source>
        <dbReference type="EMBL" id="UTX43410.1"/>
    </source>
</evidence>
<dbReference type="InterPro" id="IPR004095">
    <property type="entry name" value="TGS"/>
</dbReference>
<dbReference type="GO" id="GO:0016887">
    <property type="term" value="F:ATP hydrolysis activity"/>
    <property type="evidence" value="ECO:0007669"/>
    <property type="project" value="InterPro"/>
</dbReference>
<dbReference type="Gene3D" id="3.40.50.300">
    <property type="entry name" value="P-loop containing nucleotide triphosphate hydrolases"/>
    <property type="match status" value="1"/>
</dbReference>
<proteinExistence type="predicted"/>
<dbReference type="EMBL" id="CP075152">
    <property type="protein sequence ID" value="UTX43410.1"/>
    <property type="molecule type" value="Genomic_DNA"/>
</dbReference>
<evidence type="ECO:0000259" key="6">
    <source>
        <dbReference type="PROSITE" id="PS51710"/>
    </source>
</evidence>
<dbReference type="Proteomes" id="UP001059546">
    <property type="component" value="Chromosome VI"/>
</dbReference>
<dbReference type="AlphaFoldDB" id="A0A9Q9C4E1"/>
<comment type="cofactor">
    <cofactor evidence="1">
        <name>Mg(2+)</name>
        <dbReference type="ChEBI" id="CHEBI:18420"/>
    </cofactor>
</comment>
<dbReference type="InterPro" id="IPR004396">
    <property type="entry name" value="ATPase_YchF/OLA1"/>
</dbReference>